<sequence length="180" mass="18491">MRKSRTRRILAAVLAVGAAAVFLGASQGTQTDPLVTMSYINEVTAPQILSDVDARLDQREQALVDRLDASIARYERDMEQKLSGSAGTGTAGTSSAFTVVNVAAGRQLTGATGFEFLLRSGSATAVAASAPGLIDTTGGGTLASGGAVEPNHLYLTTAEGRGLKAVTDLTVLVRGSYTLT</sequence>
<gene>
    <name evidence="2" type="ORF">NE579_05515</name>
</gene>
<evidence type="ECO:0000256" key="1">
    <source>
        <dbReference type="SAM" id="SignalP"/>
    </source>
</evidence>
<feature type="chain" id="PRO_5043487495" evidence="1">
    <location>
        <begin position="26"/>
        <end position="180"/>
    </location>
</feature>
<dbReference type="AlphaFoldDB" id="A0AAW5JN17"/>
<protein>
    <submittedName>
        <fullName evidence="2">Uncharacterized protein</fullName>
    </submittedName>
</protein>
<feature type="signal peptide" evidence="1">
    <location>
        <begin position="1"/>
        <end position="25"/>
    </location>
</feature>
<evidence type="ECO:0000313" key="2">
    <source>
        <dbReference type="EMBL" id="MCQ4769921.1"/>
    </source>
</evidence>
<keyword evidence="1" id="KW-0732">Signal</keyword>
<proteinExistence type="predicted"/>
<comment type="caution">
    <text evidence="2">The sequence shown here is derived from an EMBL/GenBank/DDBJ whole genome shotgun (WGS) entry which is preliminary data.</text>
</comment>
<dbReference type="EMBL" id="JANFYS010000008">
    <property type="protein sequence ID" value="MCQ4769921.1"/>
    <property type="molecule type" value="Genomic_DNA"/>
</dbReference>
<organism evidence="2 3">
    <name type="scientific">Intestinimonas massiliensis</name>
    <name type="common">ex Afouda et al. 2020</name>
    <dbReference type="NCBI Taxonomy" id="1673721"/>
    <lineage>
        <taxon>Bacteria</taxon>
        <taxon>Bacillati</taxon>
        <taxon>Bacillota</taxon>
        <taxon>Clostridia</taxon>
        <taxon>Eubacteriales</taxon>
        <taxon>Intestinimonas</taxon>
    </lineage>
</organism>
<evidence type="ECO:0000313" key="3">
    <source>
        <dbReference type="Proteomes" id="UP001204562"/>
    </source>
</evidence>
<reference evidence="2" key="1">
    <citation type="submission" date="2022-06" db="EMBL/GenBank/DDBJ databases">
        <title>Isolation of gut microbiota from human fecal samples.</title>
        <authorList>
            <person name="Pamer E.G."/>
            <person name="Barat B."/>
            <person name="Waligurski E."/>
            <person name="Medina S."/>
            <person name="Paddock L."/>
            <person name="Mostad J."/>
        </authorList>
    </citation>
    <scope>NUCLEOTIDE SEQUENCE</scope>
    <source>
        <strain evidence="2">DFI.9.91</strain>
    </source>
</reference>
<dbReference type="Proteomes" id="UP001204562">
    <property type="component" value="Unassembled WGS sequence"/>
</dbReference>
<name>A0AAW5JN17_9FIRM</name>
<dbReference type="RefSeq" id="WP_050617846.1">
    <property type="nucleotide sequence ID" value="NZ_JANFYS010000008.1"/>
</dbReference>
<accession>A0AAW5JN17</accession>